<evidence type="ECO:0000313" key="2">
    <source>
        <dbReference type="EMBL" id="ERJ79544.1"/>
    </source>
</evidence>
<keyword evidence="1" id="KW-0812">Transmembrane</keyword>
<keyword evidence="1" id="KW-0472">Membrane</keyword>
<organism evidence="2 3">
    <name type="scientific">Prevotella disiens JCM 6334 = ATCC 29426</name>
    <dbReference type="NCBI Taxonomy" id="1235811"/>
    <lineage>
        <taxon>Bacteria</taxon>
        <taxon>Pseudomonadati</taxon>
        <taxon>Bacteroidota</taxon>
        <taxon>Bacteroidia</taxon>
        <taxon>Bacteroidales</taxon>
        <taxon>Prevotellaceae</taxon>
        <taxon>Prevotella</taxon>
    </lineage>
</organism>
<dbReference type="EMBL" id="AWUY01000045">
    <property type="protein sequence ID" value="ERJ79544.1"/>
    <property type="molecule type" value="Genomic_DNA"/>
</dbReference>
<keyword evidence="1" id="KW-1133">Transmembrane helix</keyword>
<name>A0ABN0NUA7_9BACT</name>
<protein>
    <submittedName>
        <fullName evidence="2">Uncharacterized protein</fullName>
    </submittedName>
</protein>
<feature type="transmembrane region" description="Helical" evidence="1">
    <location>
        <begin position="20"/>
        <end position="40"/>
    </location>
</feature>
<reference evidence="2 3" key="1">
    <citation type="submission" date="2013-06" db="EMBL/GenBank/DDBJ databases">
        <authorList>
            <person name="Weinstock G."/>
            <person name="Sodergren E."/>
            <person name="Lobos E.A."/>
            <person name="Fulton L."/>
            <person name="Fulton R."/>
            <person name="Courtney L."/>
            <person name="Fronick C."/>
            <person name="O'Laughlin M."/>
            <person name="Godfrey J."/>
            <person name="Wilson R.M."/>
            <person name="Miner T."/>
            <person name="Farmer C."/>
            <person name="Delehaunty K."/>
            <person name="Cordes M."/>
            <person name="Minx P."/>
            <person name="Tomlinson C."/>
            <person name="Chen J."/>
            <person name="Wollam A."/>
            <person name="Pepin K.H."/>
            <person name="Bhonagiri V."/>
            <person name="Zhang X."/>
            <person name="Warren W."/>
            <person name="Mitreva M."/>
            <person name="Mardis E.R."/>
            <person name="Wilson R.K."/>
        </authorList>
    </citation>
    <scope>NUCLEOTIDE SEQUENCE [LARGE SCALE GENOMIC DNA]</scope>
    <source>
        <strain evidence="2 3">ATCC 29426</strain>
    </source>
</reference>
<evidence type="ECO:0000313" key="3">
    <source>
        <dbReference type="Proteomes" id="UP000016660"/>
    </source>
</evidence>
<accession>A0ABN0NUA7</accession>
<gene>
    <name evidence="2" type="ORF">HMPREF0653_00599</name>
</gene>
<sequence>MTYCFFFYFLLVYYPNCKPLLCLLLGGIYSISLLVFLRFLDEERNKSLPYERQSYGNIFG</sequence>
<comment type="caution">
    <text evidence="2">The sequence shown here is derived from an EMBL/GenBank/DDBJ whole genome shotgun (WGS) entry which is preliminary data.</text>
</comment>
<dbReference type="Proteomes" id="UP000016660">
    <property type="component" value="Unassembled WGS sequence"/>
</dbReference>
<proteinExistence type="predicted"/>
<evidence type="ECO:0000256" key="1">
    <source>
        <dbReference type="SAM" id="Phobius"/>
    </source>
</evidence>
<keyword evidence="3" id="KW-1185">Reference proteome</keyword>